<feature type="domain" description="Glucose/Sorbosone dehydrogenase" evidence="2">
    <location>
        <begin position="70"/>
        <end position="192"/>
    </location>
</feature>
<evidence type="ECO:0000259" key="2">
    <source>
        <dbReference type="Pfam" id="PF07995"/>
    </source>
</evidence>
<dbReference type="InterPro" id="IPR012938">
    <property type="entry name" value="Glc/Sorbosone_DH"/>
</dbReference>
<dbReference type="Proteomes" id="UP000550401">
    <property type="component" value="Unassembled WGS sequence"/>
</dbReference>
<dbReference type="InterPro" id="IPR011041">
    <property type="entry name" value="Quinoprot_gluc/sorb_DH_b-prop"/>
</dbReference>
<dbReference type="InterPro" id="IPR011042">
    <property type="entry name" value="6-blade_b-propeller_TolB-like"/>
</dbReference>
<feature type="chain" id="PRO_5032896376" evidence="1">
    <location>
        <begin position="21"/>
        <end position="448"/>
    </location>
</feature>
<organism evidence="3 4">
    <name type="scientific">Dokdonella fugitiva</name>
    <dbReference type="NCBI Taxonomy" id="328517"/>
    <lineage>
        <taxon>Bacteria</taxon>
        <taxon>Pseudomonadati</taxon>
        <taxon>Pseudomonadota</taxon>
        <taxon>Gammaproteobacteria</taxon>
        <taxon>Lysobacterales</taxon>
        <taxon>Rhodanobacteraceae</taxon>
        <taxon>Dokdonella</taxon>
    </lineage>
</organism>
<dbReference type="Pfam" id="PF07995">
    <property type="entry name" value="GSDH"/>
    <property type="match status" value="2"/>
</dbReference>
<dbReference type="SUPFAM" id="SSF50952">
    <property type="entry name" value="Soluble quinoprotein glucose dehydrogenase"/>
    <property type="match status" value="1"/>
</dbReference>
<evidence type="ECO:0000256" key="1">
    <source>
        <dbReference type="SAM" id="SignalP"/>
    </source>
</evidence>
<keyword evidence="1" id="KW-0732">Signal</keyword>
<dbReference type="Gene3D" id="2.120.10.30">
    <property type="entry name" value="TolB, C-terminal domain"/>
    <property type="match status" value="1"/>
</dbReference>
<proteinExistence type="predicted"/>
<keyword evidence="4" id="KW-1185">Reference proteome</keyword>
<dbReference type="AlphaFoldDB" id="A0A839F114"/>
<dbReference type="PANTHER" id="PTHR19328:SF75">
    <property type="entry name" value="ALDOSE SUGAR DEHYDROGENASE YLII"/>
    <property type="match status" value="1"/>
</dbReference>
<feature type="domain" description="Glucose/Sorbosone dehydrogenase" evidence="2">
    <location>
        <begin position="252"/>
        <end position="369"/>
    </location>
</feature>
<name>A0A839F114_9GAMM</name>
<gene>
    <name evidence="3" type="ORF">FHW12_001946</name>
</gene>
<dbReference type="EMBL" id="JACGXL010000002">
    <property type="protein sequence ID" value="MBA8887732.1"/>
    <property type="molecule type" value="Genomic_DNA"/>
</dbReference>
<dbReference type="PANTHER" id="PTHR19328">
    <property type="entry name" value="HEDGEHOG-INTERACTING PROTEIN"/>
    <property type="match status" value="1"/>
</dbReference>
<dbReference type="RefSeq" id="WP_182530775.1">
    <property type="nucleotide sequence ID" value="NZ_JACGXL010000002.1"/>
</dbReference>
<reference evidence="3 4" key="1">
    <citation type="submission" date="2020-07" db="EMBL/GenBank/DDBJ databases">
        <title>Genomic Encyclopedia of Type Strains, Phase IV (KMG-V): Genome sequencing to study the core and pangenomes of soil and plant-associated prokaryotes.</title>
        <authorList>
            <person name="Whitman W."/>
        </authorList>
    </citation>
    <scope>NUCLEOTIDE SEQUENCE [LARGE SCALE GENOMIC DNA]</scope>
    <source>
        <strain evidence="3 4">RH2WT43</strain>
    </source>
</reference>
<protein>
    <submittedName>
        <fullName evidence="3">Glucose/arabinose dehydrogenase</fullName>
    </submittedName>
</protein>
<evidence type="ECO:0000313" key="4">
    <source>
        <dbReference type="Proteomes" id="UP000550401"/>
    </source>
</evidence>
<accession>A0A839F114</accession>
<feature type="signal peptide" evidence="1">
    <location>
        <begin position="1"/>
        <end position="20"/>
    </location>
</feature>
<evidence type="ECO:0000313" key="3">
    <source>
        <dbReference type="EMBL" id="MBA8887732.1"/>
    </source>
</evidence>
<sequence>MLRRIGTCLTALVASASLHAAIDPADLELVRWPDASTTFSEPVAVRAPNDGSGRTFVVERCDNPGSSNTTGHLRIVRNGAVLPTAFLSVSVSCTSEQGLLGLAFDPQFASNRTFYVTYTATGGGLGDSEDQVLARYTVSAANPDVANPTGTVILRVPDIADNHNGGDLHFDHQGYLNWTMGDGGVQDDPNGFAQCTGRKKADDNPASCHSTSGSGPTYYLLGKIIRLDVHAATAAAPANFCGATAGQPAPYAIPPGNPFRDVGLHPQDCAEIFNWGFRNPYRFSFDRQTGDLLIGDVGQDAWEEVDFQAAGSAGQNFQWNTCEGRHTFPGGTLGCSGPAGSVVPKLDYAHNAAPNGCAVSGGYVYRGPIAPLRGRYVFSDYCTGDIYVVANTAATVWTYETLAGTPGLNTYGFGEDAQGNLYVGSSGGEIYRFHSPSYDDVIFANGFD</sequence>
<comment type="caution">
    <text evidence="3">The sequence shown here is derived from an EMBL/GenBank/DDBJ whole genome shotgun (WGS) entry which is preliminary data.</text>
</comment>